<organism evidence="16 17">
    <name type="scientific">Adhaeribacter radiodurans</name>
    <dbReference type="NCBI Taxonomy" id="2745197"/>
    <lineage>
        <taxon>Bacteria</taxon>
        <taxon>Pseudomonadati</taxon>
        <taxon>Bacteroidota</taxon>
        <taxon>Cytophagia</taxon>
        <taxon>Cytophagales</taxon>
        <taxon>Hymenobacteraceae</taxon>
        <taxon>Adhaeribacter</taxon>
    </lineage>
</organism>
<protein>
    <recommendedName>
        <fullName evidence="5">Aminopeptidase N</fullName>
        <ecNumber evidence="4">3.4.11.2</ecNumber>
    </recommendedName>
</protein>
<evidence type="ECO:0000256" key="10">
    <source>
        <dbReference type="ARBA" id="ARBA00022833"/>
    </source>
</evidence>
<dbReference type="Pfam" id="PF17900">
    <property type="entry name" value="Peptidase_M1_N"/>
    <property type="match status" value="1"/>
</dbReference>
<evidence type="ECO:0000256" key="12">
    <source>
        <dbReference type="PIRSR" id="PIRSR634015-1"/>
    </source>
</evidence>
<dbReference type="Gene3D" id="1.25.40.320">
    <property type="entry name" value="Peptidase M1, leukotriene A4 hydrolase/aminopeptidase C-terminal domain"/>
    <property type="match status" value="1"/>
</dbReference>
<dbReference type="EC" id="3.4.11.2" evidence="4"/>
<proteinExistence type="inferred from homology"/>
<evidence type="ECO:0000313" key="16">
    <source>
        <dbReference type="EMBL" id="QMU31516.1"/>
    </source>
</evidence>
<dbReference type="GO" id="GO:0016285">
    <property type="term" value="F:alanyl aminopeptidase activity"/>
    <property type="evidence" value="ECO:0007669"/>
    <property type="project" value="UniProtKB-EC"/>
</dbReference>
<dbReference type="InterPro" id="IPR034015">
    <property type="entry name" value="M1_LTA4H"/>
</dbReference>
<keyword evidence="17" id="KW-1185">Reference proteome</keyword>
<evidence type="ECO:0000256" key="9">
    <source>
        <dbReference type="ARBA" id="ARBA00022801"/>
    </source>
</evidence>
<dbReference type="InterPro" id="IPR042097">
    <property type="entry name" value="Aminopeptidase_N-like_N_sf"/>
</dbReference>
<dbReference type="InterPro" id="IPR038502">
    <property type="entry name" value="M1_LTA-4_hydro/amino_C_sf"/>
</dbReference>
<dbReference type="Pfam" id="PF01433">
    <property type="entry name" value="Peptidase_M1"/>
    <property type="match status" value="1"/>
</dbReference>
<feature type="binding site" evidence="13">
    <location>
        <begin position="549"/>
        <end position="551"/>
    </location>
    <ligand>
        <name>a peptide</name>
        <dbReference type="ChEBI" id="CHEBI:60466"/>
    </ligand>
</feature>
<evidence type="ECO:0000256" key="1">
    <source>
        <dbReference type="ARBA" id="ARBA00000098"/>
    </source>
</evidence>
<dbReference type="PANTHER" id="PTHR45726:SF3">
    <property type="entry name" value="LEUKOTRIENE A-4 HYDROLASE"/>
    <property type="match status" value="1"/>
</dbReference>
<dbReference type="SUPFAM" id="SSF63737">
    <property type="entry name" value="Leukotriene A4 hydrolase N-terminal domain"/>
    <property type="match status" value="1"/>
</dbReference>
<evidence type="ECO:0000256" key="2">
    <source>
        <dbReference type="ARBA" id="ARBA00004496"/>
    </source>
</evidence>
<dbReference type="InterPro" id="IPR045357">
    <property type="entry name" value="Aminopeptidase_N-like_N"/>
</dbReference>
<feature type="binding site" evidence="14">
    <location>
        <position position="292"/>
    </location>
    <ligand>
        <name>Zn(2+)</name>
        <dbReference type="ChEBI" id="CHEBI:29105"/>
        <note>catalytic</note>
    </ligand>
</feature>
<gene>
    <name evidence="16" type="ORF">HUW48_10595</name>
</gene>
<dbReference type="KEGG" id="add:HUW48_10595"/>
<accession>A0A7L7LF80</accession>
<dbReference type="SUPFAM" id="SSF55486">
    <property type="entry name" value="Metalloproteases ('zincins'), catalytic domain"/>
    <property type="match status" value="1"/>
</dbReference>
<dbReference type="GO" id="GO:0005737">
    <property type="term" value="C:cytoplasm"/>
    <property type="evidence" value="ECO:0007669"/>
    <property type="project" value="UniProtKB-SubCell"/>
</dbReference>
<dbReference type="GO" id="GO:0008237">
    <property type="term" value="F:metallopeptidase activity"/>
    <property type="evidence" value="ECO:0007669"/>
    <property type="project" value="UniProtKB-KW"/>
</dbReference>
<evidence type="ECO:0000256" key="14">
    <source>
        <dbReference type="PIRSR" id="PIRSR634015-3"/>
    </source>
</evidence>
<dbReference type="PANTHER" id="PTHR45726">
    <property type="entry name" value="LEUKOTRIENE A-4 HYDROLASE"/>
    <property type="match status" value="1"/>
</dbReference>
<evidence type="ECO:0000256" key="6">
    <source>
        <dbReference type="ARBA" id="ARBA00022490"/>
    </source>
</evidence>
<feature type="domain" description="Peptidase M1 leukotriene A4 hydrolase/aminopeptidase C-terminal" evidence="15">
    <location>
        <begin position="455"/>
        <end position="593"/>
    </location>
</feature>
<dbReference type="AlphaFoldDB" id="A0A7L7LF80"/>
<comment type="cofactor">
    <cofactor evidence="14">
        <name>Zn(2+)</name>
        <dbReference type="ChEBI" id="CHEBI:29105"/>
    </cofactor>
    <text evidence="14">Binds 1 zinc ion per subunit.</text>
</comment>
<dbReference type="InterPro" id="IPR049980">
    <property type="entry name" value="LTA4H_cat"/>
</dbReference>
<comment type="catalytic activity">
    <reaction evidence="1">
        <text>Release of an N-terminal amino acid, Xaa-|-Yaa- from a peptide, amide or arylamide. Xaa is preferably Ala, but may be most amino acids including Pro (slow action). When a terminal hydrophobic residue is followed by a prolyl residue, the two may be released as an intact Xaa-Pro dipeptide.</text>
        <dbReference type="EC" id="3.4.11.2"/>
    </reaction>
</comment>
<keyword evidence="11" id="KW-0482">Metalloprotease</keyword>
<comment type="subcellular location">
    <subcellularLocation>
        <location evidence="2">Cytoplasm</location>
    </subcellularLocation>
</comment>
<evidence type="ECO:0000256" key="5">
    <source>
        <dbReference type="ARBA" id="ARBA00015611"/>
    </source>
</evidence>
<keyword evidence="7" id="KW-0645">Protease</keyword>
<name>A0A7L7LF80_9BACT</name>
<dbReference type="SUPFAM" id="SSF48371">
    <property type="entry name" value="ARM repeat"/>
    <property type="match status" value="1"/>
</dbReference>
<dbReference type="EMBL" id="CP055153">
    <property type="protein sequence ID" value="QMU31516.1"/>
    <property type="molecule type" value="Genomic_DNA"/>
</dbReference>
<dbReference type="CDD" id="cd09599">
    <property type="entry name" value="M1_LTA4H"/>
    <property type="match status" value="1"/>
</dbReference>
<evidence type="ECO:0000256" key="7">
    <source>
        <dbReference type="ARBA" id="ARBA00022670"/>
    </source>
</evidence>
<evidence type="ECO:0000256" key="11">
    <source>
        <dbReference type="ARBA" id="ARBA00023049"/>
    </source>
</evidence>
<dbReference type="SMART" id="SM01263">
    <property type="entry name" value="Leuk-A4-hydro_C"/>
    <property type="match status" value="1"/>
</dbReference>
<dbReference type="GO" id="GO:0008270">
    <property type="term" value="F:zinc ion binding"/>
    <property type="evidence" value="ECO:0007669"/>
    <property type="project" value="InterPro"/>
</dbReference>
<dbReference type="GO" id="GO:0006508">
    <property type="term" value="P:proteolysis"/>
    <property type="evidence" value="ECO:0007669"/>
    <property type="project" value="UniProtKB-KW"/>
</dbReference>
<feature type="active site" description="Proton acceptor" evidence="12">
    <location>
        <position position="289"/>
    </location>
</feature>
<dbReference type="Gene3D" id="3.30.2010.30">
    <property type="match status" value="1"/>
</dbReference>
<dbReference type="InterPro" id="IPR016024">
    <property type="entry name" value="ARM-type_fold"/>
</dbReference>
<dbReference type="InterPro" id="IPR001930">
    <property type="entry name" value="Peptidase_M1"/>
</dbReference>
<keyword evidence="8 14" id="KW-0479">Metal-binding</keyword>
<dbReference type="Proteomes" id="UP000514509">
    <property type="component" value="Chromosome"/>
</dbReference>
<dbReference type="Gene3D" id="2.60.40.1730">
    <property type="entry name" value="tricorn interacting facor f3 domain"/>
    <property type="match status" value="1"/>
</dbReference>
<dbReference type="InterPro" id="IPR014782">
    <property type="entry name" value="Peptidase_M1_dom"/>
</dbReference>
<evidence type="ECO:0000256" key="4">
    <source>
        <dbReference type="ARBA" id="ARBA00012564"/>
    </source>
</evidence>
<evidence type="ECO:0000313" key="17">
    <source>
        <dbReference type="Proteomes" id="UP000514509"/>
    </source>
</evidence>
<dbReference type="FunFam" id="3.30.2010.30:FF:000001">
    <property type="entry name" value="Leukotriene A(4) hydrolase"/>
    <property type="match status" value="1"/>
</dbReference>
<dbReference type="PRINTS" id="PR00756">
    <property type="entry name" value="ALADIPTASE"/>
</dbReference>
<dbReference type="InterPro" id="IPR015211">
    <property type="entry name" value="Peptidase_M1_C"/>
</dbReference>
<keyword evidence="9" id="KW-0378">Hydrolase</keyword>
<feature type="binding site" evidence="13">
    <location>
        <begin position="132"/>
        <end position="134"/>
    </location>
    <ligand>
        <name>a peptide</name>
        <dbReference type="ChEBI" id="CHEBI:60466"/>
    </ligand>
</feature>
<evidence type="ECO:0000256" key="13">
    <source>
        <dbReference type="PIRSR" id="PIRSR634015-2"/>
    </source>
</evidence>
<reference evidence="16 17" key="1">
    <citation type="submission" date="2020-08" db="EMBL/GenBank/DDBJ databases">
        <title>Adhaeribacter dokdonensis sp. nov., isolated from the rhizosphere of Elymus tsukushiensis, a plant native to the Dokdo Islands, Republic of Korea.</title>
        <authorList>
            <person name="Ghim S.Y."/>
        </authorList>
    </citation>
    <scope>NUCLEOTIDE SEQUENCE [LARGE SCALE GENOMIC DNA]</scope>
    <source>
        <strain evidence="16 17">KUDC8001</strain>
    </source>
</reference>
<feature type="binding site" evidence="14">
    <location>
        <position position="311"/>
    </location>
    <ligand>
        <name>Zn(2+)</name>
        <dbReference type="ChEBI" id="CHEBI:29105"/>
        <note>catalytic</note>
    </ligand>
</feature>
<evidence type="ECO:0000256" key="8">
    <source>
        <dbReference type="ARBA" id="ARBA00022723"/>
    </source>
</evidence>
<feature type="binding site" evidence="14">
    <location>
        <position position="288"/>
    </location>
    <ligand>
        <name>Zn(2+)</name>
        <dbReference type="ChEBI" id="CHEBI:29105"/>
        <note>catalytic</note>
    </ligand>
</feature>
<evidence type="ECO:0000259" key="15">
    <source>
        <dbReference type="SMART" id="SM01263"/>
    </source>
</evidence>
<comment type="similarity">
    <text evidence="3">Belongs to the peptidase M1 family.</text>
</comment>
<dbReference type="Pfam" id="PF09127">
    <property type="entry name" value="Leuk-A4-hydro_C"/>
    <property type="match status" value="1"/>
</dbReference>
<keyword evidence="10 14" id="KW-0862">Zinc</keyword>
<evidence type="ECO:0000256" key="3">
    <source>
        <dbReference type="ARBA" id="ARBA00010136"/>
    </source>
</evidence>
<feature type="active site" description="Proton donor" evidence="12">
    <location>
        <position position="376"/>
    </location>
</feature>
<keyword evidence="6" id="KW-0963">Cytoplasm</keyword>
<sequence>MSADSAPTHDPHSFSQPQEAIVTHLALQLKVDFESKILTGVATYRIQKQPDARRIILDTKDLFIQAVYLNQAPDTFNLGPDKEFLGQPLEIPLLNDTDEISIHYQTTSVSAALQWLGPEQTAGGQHPFLFTQSQAILARTWMPCQDSPSVRFTYEAQVQVPAGYLALMSAENPQEMVNNGLYIFKMVHPIPSYLMALAVGHLQFKPVGSRTGVYAETATLPAAVYEFAEMEKMLLAAEDLYGTYPWGRYDVLVLPPSFPFGGMENPCLTFATPTIITGDRSLTSLVAHELAHSWSGNLVTNATWNDFWLNEGFTVYFERRIMEYLYGPEYADMLKVLGYQDLNKTIEELGETNPDTCLKLNLVNRDPDEGLTEIAYEKGNLFLLTIEKAVGRARFDAFIQNYFQSFAFQSNTTENFLKFLSSFFDQEKGILTKEVQPECWIYEPGIPKVAVKVSSARFALIEEKAKEWQSTKDPSVLANLPWTTHEWLYFLQLIETELQASEMAILDNAFHFTQSGNAEVLAAWLEMGLKKDYQVIEEALGKFLQGVGRRKFVLPLFKLLADKPTGKNQAKSIYEKARPNYHAVTRQSVDKLLFA</sequence>
<dbReference type="InterPro" id="IPR027268">
    <property type="entry name" value="Peptidase_M4/M1_CTD_sf"/>
</dbReference>
<feature type="binding site" evidence="13">
    <location>
        <begin position="259"/>
        <end position="264"/>
    </location>
    <ligand>
        <name>a peptide</name>
        <dbReference type="ChEBI" id="CHEBI:60466"/>
    </ligand>
</feature>
<dbReference type="Gene3D" id="1.10.390.10">
    <property type="entry name" value="Neutral Protease Domain 2"/>
    <property type="match status" value="1"/>
</dbReference>